<dbReference type="PANTHER" id="PTHR38602">
    <property type="entry name" value="INNER MEMBRANE PROTEIN-RELATED"/>
    <property type="match status" value="1"/>
</dbReference>
<evidence type="ECO:0000313" key="3">
    <source>
        <dbReference type="Proteomes" id="UP001548189"/>
    </source>
</evidence>
<protein>
    <submittedName>
        <fullName evidence="2">DUF2065 family protein</fullName>
    </submittedName>
</protein>
<feature type="transmembrane region" description="Helical" evidence="1">
    <location>
        <begin position="44"/>
        <end position="60"/>
    </location>
</feature>
<evidence type="ECO:0000313" key="2">
    <source>
        <dbReference type="EMBL" id="MET1256640.1"/>
    </source>
</evidence>
<feature type="transmembrane region" description="Helical" evidence="1">
    <location>
        <begin position="6"/>
        <end position="23"/>
    </location>
</feature>
<keyword evidence="3" id="KW-1185">Reference proteome</keyword>
<dbReference type="InterPro" id="IPR019201">
    <property type="entry name" value="DUF2065"/>
</dbReference>
<sequence length="61" mass="6806">MVNELWIALAIALILEGMIPFLTPQGWRDIVTKIASLSNKNIRIMGLVVMMTGLLLLTVLR</sequence>
<organism evidence="2 3">
    <name type="scientific">Aliikangiella maris</name>
    <dbReference type="NCBI Taxonomy" id="3162458"/>
    <lineage>
        <taxon>Bacteria</taxon>
        <taxon>Pseudomonadati</taxon>
        <taxon>Pseudomonadota</taxon>
        <taxon>Gammaproteobacteria</taxon>
        <taxon>Oceanospirillales</taxon>
        <taxon>Pleioneaceae</taxon>
        <taxon>Aliikangiella</taxon>
    </lineage>
</organism>
<dbReference type="EMBL" id="JBEVCJ010000024">
    <property type="protein sequence ID" value="MET1256640.1"/>
    <property type="molecule type" value="Genomic_DNA"/>
</dbReference>
<dbReference type="PANTHER" id="PTHR38602:SF1">
    <property type="entry name" value="INNER MEMBRANE PROTEIN"/>
    <property type="match status" value="1"/>
</dbReference>
<accession>A0ABV2BXI2</accession>
<comment type="caution">
    <text evidence="2">The sequence shown here is derived from an EMBL/GenBank/DDBJ whole genome shotgun (WGS) entry which is preliminary data.</text>
</comment>
<dbReference type="Proteomes" id="UP001548189">
    <property type="component" value="Unassembled WGS sequence"/>
</dbReference>
<gene>
    <name evidence="2" type="ORF">ABVT43_15980</name>
</gene>
<evidence type="ECO:0000256" key="1">
    <source>
        <dbReference type="SAM" id="Phobius"/>
    </source>
</evidence>
<dbReference type="Pfam" id="PF09838">
    <property type="entry name" value="DUF2065"/>
    <property type="match status" value="1"/>
</dbReference>
<reference evidence="2 3" key="1">
    <citation type="submission" date="2024-06" db="EMBL/GenBank/DDBJ databases">
        <authorList>
            <person name="Li F."/>
        </authorList>
    </citation>
    <scope>NUCLEOTIDE SEQUENCE [LARGE SCALE GENOMIC DNA]</scope>
    <source>
        <strain evidence="2 3">GXAS 311</strain>
    </source>
</reference>
<keyword evidence="1" id="KW-0472">Membrane</keyword>
<name>A0ABV2BXI2_9GAMM</name>
<keyword evidence="1" id="KW-0812">Transmembrane</keyword>
<dbReference type="RefSeq" id="WP_353897223.1">
    <property type="nucleotide sequence ID" value="NZ_JBEVCJ010000024.1"/>
</dbReference>
<proteinExistence type="predicted"/>
<keyword evidence="1" id="KW-1133">Transmembrane helix</keyword>